<name>U1PKM0_9EURY</name>
<proteinExistence type="predicted"/>
<evidence type="ECO:0000313" key="2">
    <source>
        <dbReference type="EMBL" id="ERG94232.1"/>
    </source>
</evidence>
<accession>U1PKM0</accession>
<protein>
    <submittedName>
        <fullName evidence="2">Uncharacterized protein</fullName>
    </submittedName>
</protein>
<dbReference type="HOGENOM" id="CLU_1727212_0_0_2"/>
<gene>
    <name evidence="2" type="ORF">J07HQW2_00666</name>
</gene>
<dbReference type="STRING" id="1238425.J07HQW2_00666"/>
<dbReference type="AlphaFoldDB" id="U1PKM0"/>
<feature type="region of interest" description="Disordered" evidence="1">
    <location>
        <begin position="1"/>
        <end position="21"/>
    </location>
</feature>
<dbReference type="Proteomes" id="UP000030710">
    <property type="component" value="Unassembled WGS sequence"/>
</dbReference>
<dbReference type="eggNOG" id="arCOG04448">
    <property type="taxonomic scope" value="Archaea"/>
</dbReference>
<evidence type="ECO:0000313" key="3">
    <source>
        <dbReference type="Proteomes" id="UP000030710"/>
    </source>
</evidence>
<reference evidence="2 3" key="1">
    <citation type="journal article" date="2013" name="PLoS ONE">
        <title>Assembly-driven community genomics of a hypersaline microbial ecosystem.</title>
        <authorList>
            <person name="Podell S."/>
            <person name="Ugalde J.A."/>
            <person name="Narasingarao P."/>
            <person name="Banfield J.F."/>
            <person name="Heidelberg K.B."/>
            <person name="Allen E.E."/>
        </authorList>
    </citation>
    <scope>NUCLEOTIDE SEQUENCE [LARGE SCALE GENOMIC DNA]</scope>
    <source>
        <strain evidence="3">J07HQW2</strain>
    </source>
</reference>
<evidence type="ECO:0000256" key="1">
    <source>
        <dbReference type="SAM" id="MobiDB-lite"/>
    </source>
</evidence>
<dbReference type="EMBL" id="KE356561">
    <property type="protein sequence ID" value="ERG94232.1"/>
    <property type="molecule type" value="Genomic_DNA"/>
</dbReference>
<organism evidence="2 3">
    <name type="scientific">Haloquadratum walsbyi J07HQW2</name>
    <dbReference type="NCBI Taxonomy" id="1238425"/>
    <lineage>
        <taxon>Archaea</taxon>
        <taxon>Methanobacteriati</taxon>
        <taxon>Methanobacteriota</taxon>
        <taxon>Stenosarchaea group</taxon>
        <taxon>Halobacteria</taxon>
        <taxon>Halobacteriales</taxon>
        <taxon>Haloferacaceae</taxon>
        <taxon>Haloquadratum</taxon>
    </lineage>
</organism>
<feature type="compositionally biased region" description="Polar residues" evidence="1">
    <location>
        <begin position="1"/>
        <end position="10"/>
    </location>
</feature>
<sequence>MTRDSLSQIRQGAPWDDAGVGIWKSRPEGSNAGNGIVMRCAPHGDRSSTFRCGAHSSQSAVIGGHTCRPALSVRMCDSQPDARKPDSRRTRPTWNRVKNTYSAPDELRTAVTQVQEVITGDRDSAAFESQLATSGCILDSLQAGIHHGVTA</sequence>